<dbReference type="Proteomes" id="UP000542674">
    <property type="component" value="Unassembled WGS sequence"/>
</dbReference>
<dbReference type="EMBL" id="JACHJS010000001">
    <property type="protein sequence ID" value="MBB4968845.1"/>
    <property type="molecule type" value="Genomic_DNA"/>
</dbReference>
<comment type="caution">
    <text evidence="1">The sequence shown here is derived from an EMBL/GenBank/DDBJ whole genome shotgun (WGS) entry which is preliminary data.</text>
</comment>
<dbReference type="AlphaFoldDB" id="A0A7W7T991"/>
<protein>
    <submittedName>
        <fullName evidence="1">HAD superfamily hydrolase (TIGR01493 family)</fullName>
    </submittedName>
</protein>
<dbReference type="RefSeq" id="WP_184674588.1">
    <property type="nucleotide sequence ID" value="NZ_BAABAI010000043.1"/>
</dbReference>
<name>A0A7W7T991_9PSEU</name>
<dbReference type="PANTHER" id="PTHR46649:SF4">
    <property type="entry name" value="HALOACID DEHALOGENASE-LIKE HYDROLASE (HAD) SUPERFAMILY PROTEIN"/>
    <property type="match status" value="1"/>
</dbReference>
<reference evidence="1 2" key="1">
    <citation type="submission" date="2020-08" db="EMBL/GenBank/DDBJ databases">
        <title>Sequencing the genomes of 1000 actinobacteria strains.</title>
        <authorList>
            <person name="Klenk H.-P."/>
        </authorList>
    </citation>
    <scope>NUCLEOTIDE SEQUENCE [LARGE SCALE GENOMIC DNA]</scope>
    <source>
        <strain evidence="1 2">DSM 45084</strain>
    </source>
</reference>
<accession>A0A7W7T991</accession>
<organism evidence="1 2">
    <name type="scientific">Saccharothrix violaceirubra</name>
    <dbReference type="NCBI Taxonomy" id="413306"/>
    <lineage>
        <taxon>Bacteria</taxon>
        <taxon>Bacillati</taxon>
        <taxon>Actinomycetota</taxon>
        <taxon>Actinomycetes</taxon>
        <taxon>Pseudonocardiales</taxon>
        <taxon>Pseudonocardiaceae</taxon>
        <taxon>Saccharothrix</taxon>
    </lineage>
</organism>
<dbReference type="SFLD" id="SFLDG01129">
    <property type="entry name" value="C1.5:_HAD__Beta-PGM__Phosphata"/>
    <property type="match status" value="1"/>
</dbReference>
<proteinExistence type="predicted"/>
<keyword evidence="1" id="KW-0378">Hydrolase</keyword>
<dbReference type="SUPFAM" id="SSF56784">
    <property type="entry name" value="HAD-like"/>
    <property type="match status" value="1"/>
</dbReference>
<sequence length="203" mass="22445">MTIRAVLFDFSGTLFRLEHDSLAAHADLMRALTAPVGVAEGLDFTVEEWERRDLDSQAHRDLHVAVLEKSGATDSEDFYDRLTGPDFWQPYPDTAQALGTALPTAVVSNIGWDIRKVFDRHGVTDRVDEFVLSYEEGVIKPDARIFRIACERLGVRPEETLMVGDSEEADGGARAIGCAVEIVDPLATAQRPDALLAVLRKHI</sequence>
<dbReference type="NCBIfam" id="TIGR01549">
    <property type="entry name" value="HAD-SF-IA-v1"/>
    <property type="match status" value="1"/>
</dbReference>
<dbReference type="InterPro" id="IPR036412">
    <property type="entry name" value="HAD-like_sf"/>
</dbReference>
<keyword evidence="2" id="KW-1185">Reference proteome</keyword>
<dbReference type="NCBIfam" id="TIGR01509">
    <property type="entry name" value="HAD-SF-IA-v3"/>
    <property type="match status" value="1"/>
</dbReference>
<dbReference type="Pfam" id="PF00702">
    <property type="entry name" value="Hydrolase"/>
    <property type="match status" value="1"/>
</dbReference>
<dbReference type="Gene3D" id="3.40.50.1000">
    <property type="entry name" value="HAD superfamily/HAD-like"/>
    <property type="match status" value="1"/>
</dbReference>
<dbReference type="GO" id="GO:0016787">
    <property type="term" value="F:hydrolase activity"/>
    <property type="evidence" value="ECO:0007669"/>
    <property type="project" value="UniProtKB-KW"/>
</dbReference>
<evidence type="ECO:0000313" key="1">
    <source>
        <dbReference type="EMBL" id="MBB4968845.1"/>
    </source>
</evidence>
<dbReference type="SFLD" id="SFLDS00003">
    <property type="entry name" value="Haloacid_Dehalogenase"/>
    <property type="match status" value="1"/>
</dbReference>
<dbReference type="PANTHER" id="PTHR46649">
    <property type="match status" value="1"/>
</dbReference>
<evidence type="ECO:0000313" key="2">
    <source>
        <dbReference type="Proteomes" id="UP000542674"/>
    </source>
</evidence>
<gene>
    <name evidence="1" type="ORF">F4559_006204</name>
</gene>
<dbReference type="InterPro" id="IPR023214">
    <property type="entry name" value="HAD_sf"/>
</dbReference>
<dbReference type="InterPro" id="IPR006439">
    <property type="entry name" value="HAD-SF_hydro_IA"/>
</dbReference>